<dbReference type="InterPro" id="IPR004704">
    <property type="entry name" value="PTS_IID_man"/>
</dbReference>
<dbReference type="EMBL" id="WWTN01000022">
    <property type="protein sequence ID" value="MZH56662.1"/>
    <property type="molecule type" value="Genomic_DNA"/>
</dbReference>
<protein>
    <submittedName>
        <fullName evidence="10">PTS mannose transporter subunit IIA</fullName>
    </submittedName>
    <submittedName>
        <fullName evidence="11">PTS system mannose/fructose/sorbose family transporter subunit IID</fullName>
    </submittedName>
</protein>
<evidence type="ECO:0000313" key="12">
    <source>
        <dbReference type="EMBL" id="MZH56662.1"/>
    </source>
</evidence>
<dbReference type="EMBL" id="JAKTMA010000001">
    <property type="protein sequence ID" value="MCR0231205.1"/>
    <property type="molecule type" value="Genomic_DNA"/>
</dbReference>
<reference evidence="10 13" key="1">
    <citation type="submission" date="2014-08" db="EMBL/GenBank/DDBJ databases">
        <title>Clostridium innocuum, an unnegligible vancomycin-resistant pathogen causing extra-intestinal infections.</title>
        <authorList>
            <person name="Feng Y."/>
            <person name="Chiu C.-H."/>
        </authorList>
    </citation>
    <scope>NUCLEOTIDE SEQUENCE [LARGE SCALE GENOMIC DNA]</scope>
    <source>
        <strain evidence="10 13">AN88</strain>
    </source>
</reference>
<accession>A0A099I870</accession>
<sequence length="544" mass="58975">MTLLQAILLAMLYWLAAGEIFVPFTYCFCDLMLISLLTGVILGDPVKGCIVGGTIQPLYLALTAVGGAMPVDKEAAGIVTTAMVITAGISLDQGLVISSAAALIMAQLHTVKRLAMVWTVHHADKAVETGNVKELTRTSLLYGPLIRAVIFLVPMTIVLKYGVNSLGVLMNGLPDWANNMFSLAGGLLPALGFAMVILVIGKGQLIPFFIAGFFFAQYSGLGAVPGCLLGIFIAWLYTIFTKKETDNGSLFADLLNLKNAESKATHILSRKTLKKVWFNWRLHVCHVDNVERLQAMGMCLTMAPALEELYPDDKEEQIKGLKRHMQFFITENMIGGIIPGIITSLEEQRAIQKRDQVPEDQLISEDLINSVKNGMMGPFAGVGDTLNYATLKPLISTFFMGFAQQGMLWAPIVDDILLYVILVSEGKFMFNMGYKLGTDSAMNILQNNAVQKIVTFFSIVGLFVMGTMAAQNVNVAVIYEIPYGAKDMISIQELLFNPIAPGILSLLAVFGVYAYLKKGGTVLKVTLVLLVIAIALGGLGILGV</sequence>
<dbReference type="PROSITE" id="PS51106">
    <property type="entry name" value="PTS_EIIC_TYPE_4"/>
    <property type="match status" value="1"/>
</dbReference>
<gene>
    <name evidence="10" type="ORF">CIAN88_09500</name>
    <name evidence="12" type="ORF">GT664_13105</name>
    <name evidence="11" type="ORF">MKC95_00280</name>
</gene>
<evidence type="ECO:0000256" key="9">
    <source>
        <dbReference type="SAM" id="Phobius"/>
    </source>
</evidence>
<evidence type="ECO:0000256" key="5">
    <source>
        <dbReference type="ARBA" id="ARBA00022683"/>
    </source>
</evidence>
<dbReference type="RefSeq" id="WP_008819448.1">
    <property type="nucleotide sequence ID" value="NZ_AP025565.1"/>
</dbReference>
<keyword evidence="5" id="KW-0598">Phosphotransferase system</keyword>
<reference evidence="11" key="3">
    <citation type="journal article" date="2022" name="Clin. Infect. Dis.">
        <title>Association between Clostridium innocuum and antibiotic-associated diarrhea in adults and children: A cross-sectional study and comparative genomics analysis.</title>
        <authorList>
            <person name="Cherny K.E."/>
            <person name="Muscat E.B."/>
            <person name="Balaji A."/>
            <person name="Mukherjee J."/>
            <person name="Ozer E.A."/>
            <person name="Angarone M.P."/>
            <person name="Hauser A.R."/>
            <person name="Sichel J.S."/>
            <person name="Amponsah E."/>
            <person name="Kociolek L.K."/>
        </authorList>
    </citation>
    <scope>NUCLEOTIDE SEQUENCE</scope>
    <source>
        <strain evidence="11">NU1-AC-029v</strain>
    </source>
</reference>
<dbReference type="InterPro" id="IPR050303">
    <property type="entry name" value="GatZ_KbaZ_carbometab"/>
</dbReference>
<dbReference type="AlphaFoldDB" id="A0A099I870"/>
<organism evidence="10 13">
    <name type="scientific">Clostridium innocuum</name>
    <dbReference type="NCBI Taxonomy" id="1522"/>
    <lineage>
        <taxon>Bacteria</taxon>
        <taxon>Bacillati</taxon>
        <taxon>Bacillota</taxon>
        <taxon>Clostridia</taxon>
        <taxon>Eubacteriales</taxon>
        <taxon>Clostridiaceae</taxon>
        <taxon>Clostridium</taxon>
    </lineage>
</organism>
<feature type="transmembrane region" description="Helical" evidence="9">
    <location>
        <begin position="20"/>
        <end position="42"/>
    </location>
</feature>
<evidence type="ECO:0000256" key="3">
    <source>
        <dbReference type="ARBA" id="ARBA00022475"/>
    </source>
</evidence>
<feature type="transmembrane region" description="Helical" evidence="9">
    <location>
        <begin position="494"/>
        <end position="516"/>
    </location>
</feature>
<comment type="caution">
    <text evidence="10">The sequence shown here is derived from an EMBL/GenBank/DDBJ whole genome shotgun (WGS) entry which is preliminary data.</text>
</comment>
<evidence type="ECO:0000313" key="10">
    <source>
        <dbReference type="EMBL" id="KGJ53397.1"/>
    </source>
</evidence>
<evidence type="ECO:0000256" key="6">
    <source>
        <dbReference type="ARBA" id="ARBA00022692"/>
    </source>
</evidence>
<keyword evidence="2" id="KW-0813">Transport</keyword>
<feature type="transmembrane region" description="Helical" evidence="9">
    <location>
        <begin position="181"/>
        <end position="201"/>
    </location>
</feature>
<feature type="transmembrane region" description="Helical" evidence="9">
    <location>
        <begin position="522"/>
        <end position="542"/>
    </location>
</feature>
<dbReference type="PROSITE" id="PS51108">
    <property type="entry name" value="PTS_EIID"/>
    <property type="match status" value="1"/>
</dbReference>
<keyword evidence="7 9" id="KW-1133">Transmembrane helix</keyword>
<dbReference type="Proteomes" id="UP000604383">
    <property type="component" value="Unassembled WGS sequence"/>
</dbReference>
<feature type="transmembrane region" description="Helical" evidence="9">
    <location>
        <begin position="140"/>
        <end position="161"/>
    </location>
</feature>
<dbReference type="InterPro" id="IPR004700">
    <property type="entry name" value="PTS_IIC_man"/>
</dbReference>
<dbReference type="PANTHER" id="PTHR32502">
    <property type="entry name" value="N-ACETYLGALACTOSAMINE PERMEASE II COMPONENT-RELATED"/>
    <property type="match status" value="1"/>
</dbReference>
<evidence type="ECO:0000256" key="7">
    <source>
        <dbReference type="ARBA" id="ARBA00022989"/>
    </source>
</evidence>
<dbReference type="PANTHER" id="PTHR32502:SF5">
    <property type="entry name" value="N-ACETYLGALACTOSAMINE PERMEASE IID COMPONENT-RELATED"/>
    <property type="match status" value="1"/>
</dbReference>
<keyword evidence="3" id="KW-1003">Cell membrane</keyword>
<evidence type="ECO:0000256" key="2">
    <source>
        <dbReference type="ARBA" id="ARBA00022448"/>
    </source>
</evidence>
<evidence type="ECO:0000256" key="1">
    <source>
        <dbReference type="ARBA" id="ARBA00004651"/>
    </source>
</evidence>
<feature type="transmembrane region" description="Helical" evidence="9">
    <location>
        <begin position="75"/>
        <end position="106"/>
    </location>
</feature>
<reference evidence="12" key="2">
    <citation type="journal article" date="2019" name="Nat. Med.">
        <title>A library of human gut bacterial isolates paired with longitudinal multiomics data enables mechanistic microbiome research.</title>
        <authorList>
            <person name="Poyet M."/>
            <person name="Groussin M."/>
            <person name="Gibbons S.M."/>
            <person name="Avila-Pacheco J."/>
            <person name="Jiang X."/>
            <person name="Kearney S.M."/>
            <person name="Perrotta A.R."/>
            <person name="Berdy B."/>
            <person name="Zhao S."/>
            <person name="Lieberman T.D."/>
            <person name="Swanson P.K."/>
            <person name="Smith M."/>
            <person name="Roesemann S."/>
            <person name="Alexander J.E."/>
            <person name="Rich S.A."/>
            <person name="Livny J."/>
            <person name="Vlamakis H."/>
            <person name="Clish C."/>
            <person name="Bullock K."/>
            <person name="Deik A."/>
            <person name="Scott J."/>
            <person name="Pierce K.A."/>
            <person name="Xavier R.J."/>
            <person name="Alm E.J."/>
        </authorList>
    </citation>
    <scope>NUCLEOTIDE SEQUENCE</scope>
    <source>
        <strain evidence="12">BIOML-A12</strain>
    </source>
</reference>
<feature type="transmembrane region" description="Helical" evidence="9">
    <location>
        <begin position="208"/>
        <end position="237"/>
    </location>
</feature>
<evidence type="ECO:0000256" key="8">
    <source>
        <dbReference type="ARBA" id="ARBA00023136"/>
    </source>
</evidence>
<feature type="transmembrane region" description="Helical" evidence="9">
    <location>
        <begin position="453"/>
        <end position="473"/>
    </location>
</feature>
<feature type="transmembrane region" description="Helical" evidence="9">
    <location>
        <begin position="49"/>
        <end position="69"/>
    </location>
</feature>
<proteinExistence type="predicted"/>
<dbReference type="Pfam" id="PF03613">
    <property type="entry name" value="EIID-AGA"/>
    <property type="match status" value="1"/>
</dbReference>
<keyword evidence="4" id="KW-0762">Sugar transport</keyword>
<name>A0A099I870_CLOIN</name>
<keyword evidence="6 9" id="KW-0812">Transmembrane</keyword>
<dbReference type="Pfam" id="PF03609">
    <property type="entry name" value="EII-Sor"/>
    <property type="match status" value="1"/>
</dbReference>
<dbReference type="Proteomes" id="UP000030008">
    <property type="component" value="Unassembled WGS sequence"/>
</dbReference>
<evidence type="ECO:0000313" key="13">
    <source>
        <dbReference type="Proteomes" id="UP000030008"/>
    </source>
</evidence>
<evidence type="ECO:0000313" key="11">
    <source>
        <dbReference type="EMBL" id="MCR0231205.1"/>
    </source>
</evidence>
<comment type="subcellular location">
    <subcellularLocation>
        <location evidence="1">Cell membrane</location>
        <topology evidence="1">Multi-pass membrane protein</topology>
    </subcellularLocation>
</comment>
<keyword evidence="8 9" id="KW-0472">Membrane</keyword>
<dbReference type="EMBL" id="JQIF01000040">
    <property type="protein sequence ID" value="KGJ53397.1"/>
    <property type="molecule type" value="Genomic_DNA"/>
</dbReference>
<dbReference type="GO" id="GO:0005886">
    <property type="term" value="C:plasma membrane"/>
    <property type="evidence" value="ECO:0007669"/>
    <property type="project" value="UniProtKB-SubCell"/>
</dbReference>
<dbReference type="GO" id="GO:0009401">
    <property type="term" value="P:phosphoenolpyruvate-dependent sugar phosphotransferase system"/>
    <property type="evidence" value="ECO:0007669"/>
    <property type="project" value="UniProtKB-KW"/>
</dbReference>
<evidence type="ECO:0000256" key="4">
    <source>
        <dbReference type="ARBA" id="ARBA00022597"/>
    </source>
</evidence>
<dbReference type="Proteomes" id="UP001203972">
    <property type="component" value="Unassembled WGS sequence"/>
</dbReference>